<reference evidence="3 4" key="1">
    <citation type="journal article" date="2010" name="PLoS ONE">
        <title>The genome sequence of the rumen methanogen Methanobrevibacter ruminantium reveals new possibilities for controlling ruminant methane emissions.</title>
        <authorList>
            <person name="Leahy S.C."/>
            <person name="Kelly W.J."/>
            <person name="Altermann E."/>
            <person name="Ronimus R.S."/>
            <person name="Yeoman C.J."/>
            <person name="Pacheco D.M."/>
            <person name="Li D."/>
            <person name="Kong Z."/>
            <person name="McTavish S."/>
            <person name="Sang C."/>
            <person name="Lambie S.C."/>
            <person name="Janssen P.H."/>
            <person name="Dey D."/>
            <person name="Attwood G.T."/>
        </authorList>
    </citation>
    <scope>NUCLEOTIDE SEQUENCE [LARGE SCALE GENOMIC DNA]</scope>
    <source>
        <strain evidence="4">ATCC 35063 / DSM 1093 / JCM 13430 / OCM 146 / M1</strain>
    </source>
</reference>
<name>D3E181_METRM</name>
<dbReference type="GO" id="GO:0043856">
    <property type="term" value="F:anti-sigma factor antagonist activity"/>
    <property type="evidence" value="ECO:0007669"/>
    <property type="project" value="InterPro"/>
</dbReference>
<dbReference type="AlphaFoldDB" id="D3E181"/>
<comment type="similarity">
    <text evidence="1">Belongs to the anti-sigma-factor antagonist family.</text>
</comment>
<dbReference type="eggNOG" id="arCOG06891">
    <property type="taxonomic scope" value="Archaea"/>
</dbReference>
<dbReference type="CDD" id="cd07043">
    <property type="entry name" value="STAS_anti-anti-sigma_factors"/>
    <property type="match status" value="1"/>
</dbReference>
<gene>
    <name evidence="3" type="ordered locus">mru_0513</name>
</gene>
<dbReference type="Gene3D" id="3.30.750.24">
    <property type="entry name" value="STAS domain"/>
    <property type="match status" value="1"/>
</dbReference>
<dbReference type="STRING" id="634498.mru_0513"/>
<dbReference type="Pfam" id="PF01740">
    <property type="entry name" value="STAS"/>
    <property type="match status" value="1"/>
</dbReference>
<accession>D3E181</accession>
<evidence type="ECO:0000313" key="4">
    <source>
        <dbReference type="Proteomes" id="UP000008680"/>
    </source>
</evidence>
<dbReference type="EMBL" id="CP001719">
    <property type="protein sequence ID" value="ADC46364.1"/>
    <property type="molecule type" value="Genomic_DNA"/>
</dbReference>
<evidence type="ECO:0000313" key="3">
    <source>
        <dbReference type="EMBL" id="ADC46364.1"/>
    </source>
</evidence>
<sequence length="99" mass="11267">MELIKNYNEKELTIETGNKIDTTTAPDFENEIMDEMGNFDSLTLDLKNLEYISSAGLRVLILVQKKLKADDIPFVIINTNDNIKNILTMSGFDKILNIQ</sequence>
<feature type="domain" description="STAS" evidence="2">
    <location>
        <begin position="12"/>
        <end position="99"/>
    </location>
</feature>
<dbReference type="HOGENOM" id="CLU_115403_9_2_2"/>
<dbReference type="PATRIC" id="fig|634498.28.peg.514"/>
<proteinExistence type="inferred from homology"/>
<dbReference type="RefSeq" id="WP_012955315.1">
    <property type="nucleotide sequence ID" value="NC_013790.1"/>
</dbReference>
<dbReference type="NCBIfam" id="TIGR00377">
    <property type="entry name" value="ant_ant_sig"/>
    <property type="match status" value="1"/>
</dbReference>
<dbReference type="GeneID" id="8770154"/>
<dbReference type="Proteomes" id="UP000008680">
    <property type="component" value="Chromosome"/>
</dbReference>
<keyword evidence="4" id="KW-1185">Reference proteome</keyword>
<protein>
    <submittedName>
        <fullName evidence="3">Anti-sigma factor antagonist</fullName>
    </submittedName>
</protein>
<dbReference type="SUPFAM" id="SSF52091">
    <property type="entry name" value="SpoIIaa-like"/>
    <property type="match status" value="1"/>
</dbReference>
<evidence type="ECO:0000256" key="1">
    <source>
        <dbReference type="ARBA" id="ARBA00009013"/>
    </source>
</evidence>
<dbReference type="OrthoDB" id="70392at2157"/>
<dbReference type="PROSITE" id="PS50801">
    <property type="entry name" value="STAS"/>
    <property type="match status" value="1"/>
</dbReference>
<dbReference type="InterPro" id="IPR002645">
    <property type="entry name" value="STAS_dom"/>
</dbReference>
<dbReference type="InterPro" id="IPR036513">
    <property type="entry name" value="STAS_dom_sf"/>
</dbReference>
<dbReference type="InterPro" id="IPR003658">
    <property type="entry name" value="Anti-sigma_ant"/>
</dbReference>
<dbReference type="KEGG" id="mru:mru_0513"/>
<organism evidence="3 4">
    <name type="scientific">Methanobrevibacter ruminantium (strain ATCC 35063 / DSM 1093 / JCM 13430 / OCM 146 / M1)</name>
    <name type="common">Methanobacterium ruminantium</name>
    <dbReference type="NCBI Taxonomy" id="634498"/>
    <lineage>
        <taxon>Archaea</taxon>
        <taxon>Methanobacteriati</taxon>
        <taxon>Methanobacteriota</taxon>
        <taxon>Methanomada group</taxon>
        <taxon>Methanobacteria</taxon>
        <taxon>Methanobacteriales</taxon>
        <taxon>Methanobacteriaceae</taxon>
        <taxon>Methanobrevibacter</taxon>
    </lineage>
</organism>
<evidence type="ECO:0000259" key="2">
    <source>
        <dbReference type="PROSITE" id="PS50801"/>
    </source>
</evidence>
<dbReference type="PANTHER" id="PTHR33495">
    <property type="entry name" value="ANTI-SIGMA FACTOR ANTAGONIST TM_1081-RELATED-RELATED"/>
    <property type="match status" value="1"/>
</dbReference>